<proteinExistence type="predicted"/>
<dbReference type="EMBL" id="JASCZI010151208">
    <property type="protein sequence ID" value="MED6170929.1"/>
    <property type="molecule type" value="Genomic_DNA"/>
</dbReference>
<evidence type="ECO:0000313" key="2">
    <source>
        <dbReference type="Proteomes" id="UP001341840"/>
    </source>
</evidence>
<sequence>MDLVVPDSLEAQQEVEKISPHFDIGFPKVWNGLSWRSKRPQPLLEGDKGDRFRADPSEPLEWSLKAGVLMDVTTKKPPKHPRVSSLQMGTLGGSWPINISRGLTTSPMRPLLFRDPCPPNGVIAPNPPLLIPEDFPMIFRPTANMQLNREEIKLAAYIFSVKPSEQQMEHLGEVLLKIGRVEIQRGDLYNLCPQWVTISTAIAIASTVSERRHPPQEWVLP</sequence>
<organism evidence="1 2">
    <name type="scientific">Stylosanthes scabra</name>
    <dbReference type="NCBI Taxonomy" id="79078"/>
    <lineage>
        <taxon>Eukaryota</taxon>
        <taxon>Viridiplantae</taxon>
        <taxon>Streptophyta</taxon>
        <taxon>Embryophyta</taxon>
        <taxon>Tracheophyta</taxon>
        <taxon>Spermatophyta</taxon>
        <taxon>Magnoliopsida</taxon>
        <taxon>eudicotyledons</taxon>
        <taxon>Gunneridae</taxon>
        <taxon>Pentapetalae</taxon>
        <taxon>rosids</taxon>
        <taxon>fabids</taxon>
        <taxon>Fabales</taxon>
        <taxon>Fabaceae</taxon>
        <taxon>Papilionoideae</taxon>
        <taxon>50 kb inversion clade</taxon>
        <taxon>dalbergioids sensu lato</taxon>
        <taxon>Dalbergieae</taxon>
        <taxon>Pterocarpus clade</taxon>
        <taxon>Stylosanthes</taxon>
    </lineage>
</organism>
<accession>A0ABU6VBU8</accession>
<comment type="caution">
    <text evidence="1">The sequence shown here is derived from an EMBL/GenBank/DDBJ whole genome shotgun (WGS) entry which is preliminary data.</text>
</comment>
<evidence type="ECO:0000313" key="1">
    <source>
        <dbReference type="EMBL" id="MED6170929.1"/>
    </source>
</evidence>
<keyword evidence="2" id="KW-1185">Reference proteome</keyword>
<gene>
    <name evidence="1" type="ORF">PIB30_035894</name>
</gene>
<dbReference type="Proteomes" id="UP001341840">
    <property type="component" value="Unassembled WGS sequence"/>
</dbReference>
<reference evidence="1 2" key="1">
    <citation type="journal article" date="2023" name="Plants (Basel)">
        <title>Bridging the Gap: Combining Genomics and Transcriptomics Approaches to Understand Stylosanthes scabra, an Orphan Legume from the Brazilian Caatinga.</title>
        <authorList>
            <person name="Ferreira-Neto J.R.C."/>
            <person name="da Silva M.D."/>
            <person name="Binneck E."/>
            <person name="de Melo N.F."/>
            <person name="da Silva R.H."/>
            <person name="de Melo A.L.T.M."/>
            <person name="Pandolfi V."/>
            <person name="Bustamante F.O."/>
            <person name="Brasileiro-Vidal A.C."/>
            <person name="Benko-Iseppon A.M."/>
        </authorList>
    </citation>
    <scope>NUCLEOTIDE SEQUENCE [LARGE SCALE GENOMIC DNA]</scope>
    <source>
        <tissue evidence="1">Leaves</tissue>
    </source>
</reference>
<protein>
    <submittedName>
        <fullName evidence="1">Uncharacterized protein</fullName>
    </submittedName>
</protein>
<name>A0ABU6VBU8_9FABA</name>